<evidence type="ECO:0000313" key="2">
    <source>
        <dbReference type="EMBL" id="QDT44944.1"/>
    </source>
</evidence>
<dbReference type="InterPro" id="IPR000253">
    <property type="entry name" value="FHA_dom"/>
</dbReference>
<dbReference type="Gene3D" id="2.60.200.20">
    <property type="match status" value="1"/>
</dbReference>
<dbReference type="OrthoDB" id="277679at2"/>
<evidence type="ECO:0000313" key="3">
    <source>
        <dbReference type="Proteomes" id="UP000317171"/>
    </source>
</evidence>
<protein>
    <submittedName>
        <fullName evidence="2">Glycogen accumulation regulator GarA</fullName>
    </submittedName>
</protein>
<dbReference type="PROSITE" id="PS50006">
    <property type="entry name" value="FHA_DOMAIN"/>
    <property type="match status" value="1"/>
</dbReference>
<dbReference type="PANTHER" id="PTHR23308">
    <property type="entry name" value="NUCLEAR INHIBITOR OF PROTEIN PHOSPHATASE-1"/>
    <property type="match status" value="1"/>
</dbReference>
<dbReference type="SUPFAM" id="SSF49879">
    <property type="entry name" value="SMAD/FHA domain"/>
    <property type="match status" value="1"/>
</dbReference>
<dbReference type="KEGG" id="gaz:Pan241w_50610"/>
<dbReference type="InterPro" id="IPR008984">
    <property type="entry name" value="SMAD_FHA_dom_sf"/>
</dbReference>
<name>A0A517RM74_9PLAN</name>
<dbReference type="SMART" id="SM00240">
    <property type="entry name" value="FHA"/>
    <property type="match status" value="1"/>
</dbReference>
<dbReference type="AlphaFoldDB" id="A0A517RM74"/>
<keyword evidence="3" id="KW-1185">Reference proteome</keyword>
<dbReference type="RefSeq" id="WP_145220785.1">
    <property type="nucleotide sequence ID" value="NZ_CP036269.1"/>
</dbReference>
<reference evidence="2 3" key="1">
    <citation type="submission" date="2019-02" db="EMBL/GenBank/DDBJ databases">
        <title>Deep-cultivation of Planctomycetes and their phenomic and genomic characterization uncovers novel biology.</title>
        <authorList>
            <person name="Wiegand S."/>
            <person name="Jogler M."/>
            <person name="Boedeker C."/>
            <person name="Pinto D."/>
            <person name="Vollmers J."/>
            <person name="Rivas-Marin E."/>
            <person name="Kohn T."/>
            <person name="Peeters S.H."/>
            <person name="Heuer A."/>
            <person name="Rast P."/>
            <person name="Oberbeckmann S."/>
            <person name="Bunk B."/>
            <person name="Jeske O."/>
            <person name="Meyerdierks A."/>
            <person name="Storesund J.E."/>
            <person name="Kallscheuer N."/>
            <person name="Luecker S."/>
            <person name="Lage O.M."/>
            <person name="Pohl T."/>
            <person name="Merkel B.J."/>
            <person name="Hornburger P."/>
            <person name="Mueller R.-W."/>
            <person name="Bruemmer F."/>
            <person name="Labrenz M."/>
            <person name="Spormann A.M."/>
            <person name="Op den Camp H."/>
            <person name="Overmann J."/>
            <person name="Amann R."/>
            <person name="Jetten M.S.M."/>
            <person name="Mascher T."/>
            <person name="Medema M.H."/>
            <person name="Devos D.P."/>
            <person name="Kaster A.-K."/>
            <person name="Ovreas L."/>
            <person name="Rohde M."/>
            <person name="Galperin M.Y."/>
            <person name="Jogler C."/>
        </authorList>
    </citation>
    <scope>NUCLEOTIDE SEQUENCE [LARGE SCALE GENOMIC DNA]</scope>
    <source>
        <strain evidence="2 3">Pan241w</strain>
    </source>
</reference>
<dbReference type="CDD" id="cd00060">
    <property type="entry name" value="FHA"/>
    <property type="match status" value="1"/>
</dbReference>
<sequence>MTGQPNYSERKAGNGEMDFIDKGPFALRSITSGATLFFQYSPSLIGRNKKKCHLILNHSSVSRIHCAVFWSRNKLCISDLGSRNGVYVNRQRVSFKKLSVGDKIQIGRFRFQFTEVANNSNEELLLQETKNPNTNHSDSEFSLKDLAISPPSVSPCDLPEYADDIKLFEFDDLSSDLDDDTEGYEINPVVKLPVCPEKLKRRKYSVPDEHEESRRKTTTVLFSIDGLKENPLLRRIFYTAGLIMFFWGLKALWYSGTSDYEIYNALQTKLNIVQSHRKNGAGPLQWETLANNSKTEFQPMISYLEKNASSKNRVKQELLRAARDCLPKVFLESRQEISLHEKRLEKHLETVKMMLENNYIEENNYDSKYPIKPPGS</sequence>
<dbReference type="InterPro" id="IPR050923">
    <property type="entry name" value="Cell_Proc_Reg/RNA_Proc"/>
</dbReference>
<evidence type="ECO:0000259" key="1">
    <source>
        <dbReference type="PROSITE" id="PS50006"/>
    </source>
</evidence>
<feature type="domain" description="FHA" evidence="1">
    <location>
        <begin position="43"/>
        <end position="93"/>
    </location>
</feature>
<organism evidence="2 3">
    <name type="scientific">Gimesia alba</name>
    <dbReference type="NCBI Taxonomy" id="2527973"/>
    <lineage>
        <taxon>Bacteria</taxon>
        <taxon>Pseudomonadati</taxon>
        <taxon>Planctomycetota</taxon>
        <taxon>Planctomycetia</taxon>
        <taxon>Planctomycetales</taxon>
        <taxon>Planctomycetaceae</taxon>
        <taxon>Gimesia</taxon>
    </lineage>
</organism>
<dbReference type="Proteomes" id="UP000317171">
    <property type="component" value="Chromosome"/>
</dbReference>
<proteinExistence type="predicted"/>
<dbReference type="EMBL" id="CP036269">
    <property type="protein sequence ID" value="QDT44944.1"/>
    <property type="molecule type" value="Genomic_DNA"/>
</dbReference>
<dbReference type="Pfam" id="PF00498">
    <property type="entry name" value="FHA"/>
    <property type="match status" value="1"/>
</dbReference>
<gene>
    <name evidence="2" type="primary">garA_3</name>
    <name evidence="2" type="ORF">Pan241w_50610</name>
</gene>
<accession>A0A517RM74</accession>